<comment type="caution">
    <text evidence="3">The sequence shown here is derived from an EMBL/GenBank/DDBJ whole genome shotgun (WGS) entry which is preliminary data.</text>
</comment>
<sequence>MTVDAHILLSPAVTNLRDIGGRATADGGTLATGVAYRSAELADASVVTDAALADLGIRTVVDLRTDAERTPRPDQLPAGAQLLVLDALADMPEGAAAQLPALLSGGGTDVLATLDLAGQMITVYRRLVVGDAARTAYAAFVRTVLDPERRPVLFHCTAGKDRTGWAATILLLAAGVDEAGALDEFLAVNPAVRETFAPLLQQLAAVGGDPELLRPLLEVRAEYLEAALDALRERFGTFDAYLRDGLGLSEIEVEALRRTLRTDG</sequence>
<dbReference type="InterPro" id="IPR026893">
    <property type="entry name" value="Tyr/Ser_Pase_IphP-type"/>
</dbReference>
<dbReference type="RefSeq" id="WP_246125039.1">
    <property type="nucleotide sequence ID" value="NZ_BJUB01000002.1"/>
</dbReference>
<gene>
    <name evidence="3" type="ORF">CXY01_09960</name>
</gene>
<evidence type="ECO:0000313" key="3">
    <source>
        <dbReference type="EMBL" id="GEK20476.1"/>
    </source>
</evidence>
<keyword evidence="4" id="KW-1185">Reference proteome</keyword>
<dbReference type="SUPFAM" id="SSF52799">
    <property type="entry name" value="(Phosphotyrosine protein) phosphatases II"/>
    <property type="match status" value="1"/>
</dbReference>
<name>A0A510V109_9CELL</name>
<dbReference type="EMBL" id="BJUB01000002">
    <property type="protein sequence ID" value="GEK20476.1"/>
    <property type="molecule type" value="Genomic_DNA"/>
</dbReference>
<dbReference type="Gene3D" id="3.90.190.10">
    <property type="entry name" value="Protein tyrosine phosphatase superfamily"/>
    <property type="match status" value="1"/>
</dbReference>
<dbReference type="PANTHER" id="PTHR31126:SF1">
    <property type="entry name" value="TYROSINE SPECIFIC PROTEIN PHOSPHATASES DOMAIN-CONTAINING PROTEIN"/>
    <property type="match status" value="1"/>
</dbReference>
<evidence type="ECO:0000313" key="4">
    <source>
        <dbReference type="Proteomes" id="UP000321118"/>
    </source>
</evidence>
<dbReference type="GO" id="GO:0004721">
    <property type="term" value="F:phosphoprotein phosphatase activity"/>
    <property type="evidence" value="ECO:0007669"/>
    <property type="project" value="InterPro"/>
</dbReference>
<organism evidence="3 4">
    <name type="scientific">Cellulomonas xylanilytica</name>
    <dbReference type="NCBI Taxonomy" id="233583"/>
    <lineage>
        <taxon>Bacteria</taxon>
        <taxon>Bacillati</taxon>
        <taxon>Actinomycetota</taxon>
        <taxon>Actinomycetes</taxon>
        <taxon>Micrococcales</taxon>
        <taxon>Cellulomonadaceae</taxon>
        <taxon>Cellulomonas</taxon>
    </lineage>
</organism>
<evidence type="ECO:0000256" key="1">
    <source>
        <dbReference type="ARBA" id="ARBA00009580"/>
    </source>
</evidence>
<dbReference type="PANTHER" id="PTHR31126">
    <property type="entry name" value="TYROSINE-PROTEIN PHOSPHATASE"/>
    <property type="match status" value="1"/>
</dbReference>
<dbReference type="InterPro" id="IPR029021">
    <property type="entry name" value="Prot-tyrosine_phosphatase-like"/>
</dbReference>
<dbReference type="PROSITE" id="PS00383">
    <property type="entry name" value="TYR_PHOSPHATASE_1"/>
    <property type="match status" value="1"/>
</dbReference>
<evidence type="ECO:0000259" key="2">
    <source>
        <dbReference type="PROSITE" id="PS50056"/>
    </source>
</evidence>
<dbReference type="Pfam" id="PF13350">
    <property type="entry name" value="Y_phosphatase3"/>
    <property type="match status" value="1"/>
</dbReference>
<feature type="domain" description="Tyrosine specific protein phosphatases" evidence="2">
    <location>
        <begin position="135"/>
        <end position="200"/>
    </location>
</feature>
<accession>A0A510V109</accession>
<protein>
    <submittedName>
        <fullName evidence="3">Aldo/keto reductase</fullName>
    </submittedName>
</protein>
<dbReference type="InterPro" id="IPR000387">
    <property type="entry name" value="Tyr_Pase_dom"/>
</dbReference>
<dbReference type="PROSITE" id="PS50056">
    <property type="entry name" value="TYR_PHOSPHATASE_2"/>
    <property type="match status" value="1"/>
</dbReference>
<dbReference type="InterPro" id="IPR016130">
    <property type="entry name" value="Tyr_Pase_AS"/>
</dbReference>
<proteinExistence type="inferred from homology"/>
<reference evidence="3 4" key="1">
    <citation type="submission" date="2019-07" db="EMBL/GenBank/DDBJ databases">
        <title>Whole genome shotgun sequence of Cellulomonas xylanilytica NBRC 101102.</title>
        <authorList>
            <person name="Hosoyama A."/>
            <person name="Uohara A."/>
            <person name="Ohji S."/>
            <person name="Ichikawa N."/>
        </authorList>
    </citation>
    <scope>NUCLEOTIDE SEQUENCE [LARGE SCALE GENOMIC DNA]</scope>
    <source>
        <strain evidence="3 4">NBRC 101102</strain>
    </source>
</reference>
<comment type="similarity">
    <text evidence="1">Belongs to the protein-tyrosine phosphatase family.</text>
</comment>
<dbReference type="Proteomes" id="UP000321118">
    <property type="component" value="Unassembled WGS sequence"/>
</dbReference>
<dbReference type="AlphaFoldDB" id="A0A510V109"/>